<keyword evidence="6" id="KW-1185">Reference proteome</keyword>
<dbReference type="SMART" id="SM00606">
    <property type="entry name" value="CBD_IV"/>
    <property type="match status" value="1"/>
</dbReference>
<dbReference type="Pfam" id="PF03422">
    <property type="entry name" value="CBM_6"/>
    <property type="match status" value="1"/>
</dbReference>
<dbReference type="SMART" id="SM00710">
    <property type="entry name" value="PbH1"/>
    <property type="match status" value="8"/>
</dbReference>
<dbReference type="InterPro" id="IPR008979">
    <property type="entry name" value="Galactose-bd-like_sf"/>
</dbReference>
<dbReference type="Pfam" id="PF22633">
    <property type="entry name" value="F5_F8_type_C_2"/>
    <property type="match status" value="1"/>
</dbReference>
<dbReference type="GO" id="GO:0030246">
    <property type="term" value="F:carbohydrate binding"/>
    <property type="evidence" value="ECO:0007669"/>
    <property type="project" value="InterPro"/>
</dbReference>
<dbReference type="Pfam" id="PF22816">
    <property type="entry name" value="CatAgl_D2"/>
    <property type="match status" value="1"/>
</dbReference>
<dbReference type="InterPro" id="IPR055149">
    <property type="entry name" value="Agl_cat_D2"/>
</dbReference>
<evidence type="ECO:0000256" key="2">
    <source>
        <dbReference type="SAM" id="SignalP"/>
    </source>
</evidence>
<dbReference type="CDD" id="cd04080">
    <property type="entry name" value="CBM6_cellulase-like"/>
    <property type="match status" value="1"/>
</dbReference>
<evidence type="ECO:0000256" key="1">
    <source>
        <dbReference type="ARBA" id="ARBA00022729"/>
    </source>
</evidence>
<dbReference type="Gene3D" id="2.160.20.10">
    <property type="entry name" value="Single-stranded right-handed beta-helix, Pectin lyase-like"/>
    <property type="match status" value="1"/>
</dbReference>
<dbReference type="AlphaFoldDB" id="A0A4R8C2P0"/>
<dbReference type="Proteomes" id="UP000295146">
    <property type="component" value="Unassembled WGS sequence"/>
</dbReference>
<name>A0A4R8C2P0_9ACTN</name>
<dbReference type="SUPFAM" id="SSF49785">
    <property type="entry name" value="Galactose-binding domain-like"/>
    <property type="match status" value="2"/>
</dbReference>
<dbReference type="InterPro" id="IPR005084">
    <property type="entry name" value="CBM6"/>
</dbReference>
<dbReference type="PROSITE" id="PS50022">
    <property type="entry name" value="FA58C_3"/>
    <property type="match status" value="1"/>
</dbReference>
<feature type="signal peptide" evidence="2">
    <location>
        <begin position="1"/>
        <end position="29"/>
    </location>
</feature>
<dbReference type="OrthoDB" id="5476529at2"/>
<dbReference type="InterPro" id="IPR000421">
    <property type="entry name" value="FA58C"/>
</dbReference>
<keyword evidence="5" id="KW-0456">Lyase</keyword>
<reference evidence="5 6" key="1">
    <citation type="submission" date="2019-03" db="EMBL/GenBank/DDBJ databases">
        <title>Genomic Encyclopedia of Type Strains, Phase III (KMG-III): the genomes of soil and plant-associated and newly described type strains.</title>
        <authorList>
            <person name="Whitman W."/>
        </authorList>
    </citation>
    <scope>NUCLEOTIDE SEQUENCE [LARGE SCALE GENOMIC DNA]</scope>
    <source>
        <strain evidence="5 6">VKM Ac-2573</strain>
    </source>
</reference>
<dbReference type="Gene3D" id="2.60.120.260">
    <property type="entry name" value="Galactose-binding domain-like"/>
    <property type="match status" value="3"/>
</dbReference>
<evidence type="ECO:0000259" key="4">
    <source>
        <dbReference type="PROSITE" id="PS51175"/>
    </source>
</evidence>
<dbReference type="InterPro" id="IPR006584">
    <property type="entry name" value="Cellulose-bd_IV"/>
</dbReference>
<dbReference type="SUPFAM" id="SSF51126">
    <property type="entry name" value="Pectin lyase-like"/>
    <property type="match status" value="2"/>
</dbReference>
<proteinExistence type="predicted"/>
<dbReference type="SMART" id="SM00231">
    <property type="entry name" value="FA58C"/>
    <property type="match status" value="1"/>
</dbReference>
<organism evidence="5 6">
    <name type="scientific">Kribbella pratensis</name>
    <dbReference type="NCBI Taxonomy" id="2512112"/>
    <lineage>
        <taxon>Bacteria</taxon>
        <taxon>Bacillati</taxon>
        <taxon>Actinomycetota</taxon>
        <taxon>Actinomycetes</taxon>
        <taxon>Propionibacteriales</taxon>
        <taxon>Kribbellaceae</taxon>
        <taxon>Kribbella</taxon>
    </lineage>
</organism>
<dbReference type="GO" id="GO:0016829">
    <property type="term" value="F:lyase activity"/>
    <property type="evidence" value="ECO:0007669"/>
    <property type="project" value="UniProtKB-KW"/>
</dbReference>
<dbReference type="PROSITE" id="PS51175">
    <property type="entry name" value="CBM6"/>
    <property type="match status" value="1"/>
</dbReference>
<feature type="chain" id="PRO_5020440616" evidence="2">
    <location>
        <begin position="30"/>
        <end position="915"/>
    </location>
</feature>
<dbReference type="InterPro" id="IPR006626">
    <property type="entry name" value="PbH1"/>
</dbReference>
<dbReference type="InterPro" id="IPR012334">
    <property type="entry name" value="Pectin_lyas_fold"/>
</dbReference>
<dbReference type="EMBL" id="SODP01000002">
    <property type="protein sequence ID" value="TDW69764.1"/>
    <property type="molecule type" value="Genomic_DNA"/>
</dbReference>
<comment type="caution">
    <text evidence="5">The sequence shown here is derived from an EMBL/GenBank/DDBJ whole genome shotgun (WGS) entry which is preliminary data.</text>
</comment>
<accession>A0A4R8C2P0</accession>
<feature type="domain" description="CBM6" evidence="4">
    <location>
        <begin position="631"/>
        <end position="773"/>
    </location>
</feature>
<evidence type="ECO:0000313" key="5">
    <source>
        <dbReference type="EMBL" id="TDW69764.1"/>
    </source>
</evidence>
<dbReference type="InterPro" id="IPR033801">
    <property type="entry name" value="CBM6-CBM35-CBM36-like_1"/>
</dbReference>
<dbReference type="InterPro" id="IPR011050">
    <property type="entry name" value="Pectin_lyase_fold/virulence"/>
</dbReference>
<evidence type="ECO:0000313" key="6">
    <source>
        <dbReference type="Proteomes" id="UP000295146"/>
    </source>
</evidence>
<evidence type="ECO:0000259" key="3">
    <source>
        <dbReference type="PROSITE" id="PS50022"/>
    </source>
</evidence>
<dbReference type="RefSeq" id="WP_134105038.1">
    <property type="nucleotide sequence ID" value="NZ_SODP01000002.1"/>
</dbReference>
<gene>
    <name evidence="5" type="ORF">EV653_3792</name>
</gene>
<dbReference type="Pfam" id="PF22815">
    <property type="entry name" value="CatAgl_D1"/>
    <property type="match status" value="1"/>
</dbReference>
<sequence>MRPIPFRGLAGCVLAASTLTAALVMPAAAHETRVDAAAGATVPFTSYEAEAGSLGGGAAAVSLTSPPTTQYSSAALEASGHAYAHLAGTGQSVQWTNTTGHAISAITVRLSIPDSSAGGGQTSTLNLYVDGGLRQALNVNSKQTWLYEGNNNYNGNNQNPSDGDPRVFFDETHTFVTGTPIAAGSTFMLRKDAGNSAAFYDIDVVDVESPPAAIAQPANSISITDCGAVADNTPTNGAADPASVDSRAAIQNCIDQAQTQNKTLWVPAGIFYVKGTQGLRAQGITIAGAGAWYSTIYRDVPLPNSTPLPALWGLTSTTIQNLHVDSNATSRATVDGAGGSMDVSGTNWVADGIWTQHTLSGFWASGTGGTIRDNRLTTIWADGANINNVSMGNSVGNNLTVTNNFVRGTGDDALAINSVNYNDIDGTKVYYTPMVNAEVTNNTSIAPWGGKGVGVYGGSGHRIENNYVSDTARYIGLGAGRFGVNGNDLLSASVTGNVVVRSGGNAYNQGQPAFHIGNGGDGQNVGAVDHVTASNNTILNSLYDGIGFSTSTNTVLQNNTVTSPWRNGIVIAPPFYPAPSGSATITGNTVTGGGTPYLNNSGGFTASLSGNSWQGGTPEGPYGGMPAAIPGTVQAENYNTGGQGIAYNVDSTNGTANTYRTDGIDLESTSDTGGGYNLGWTGTGQWFHYTVNVATAGTYNVAMRVAAPAVVTNAFHLASSSGANLSGNVSLPSTGGWQNWSTVTTQVALPAGVQTLTVYQDNGGWNLNSLQFTSGPTAPANLAAGKPTSESSHNQTYASANVTDGNQSSYWESANNVFPQWAQVDLGSAQSASRVVLQLPSPWGARDQTVSLLGSLDGTTFTTLKAAATYTFTPTANNMVTLTFPASTQRYWRATITANTGWPAAQLSEFQLWTQ</sequence>
<keyword evidence="1 2" id="KW-0732">Signal</keyword>
<protein>
    <submittedName>
        <fullName evidence="5">Parallel beta helix pectate lyase-like protein</fullName>
    </submittedName>
</protein>
<feature type="domain" description="F5/8 type C" evidence="3">
    <location>
        <begin position="765"/>
        <end position="915"/>
    </location>
</feature>